<dbReference type="AlphaFoldDB" id="A0AAU8QAT8"/>
<dbReference type="SUPFAM" id="SSF50494">
    <property type="entry name" value="Trypsin-like serine proteases"/>
    <property type="match status" value="1"/>
</dbReference>
<evidence type="ECO:0000256" key="1">
    <source>
        <dbReference type="ARBA" id="ARBA00010541"/>
    </source>
</evidence>
<dbReference type="PROSITE" id="PS50106">
    <property type="entry name" value="PDZ"/>
    <property type="match status" value="1"/>
</dbReference>
<evidence type="ECO:0000259" key="6">
    <source>
        <dbReference type="PROSITE" id="PS50106"/>
    </source>
</evidence>
<dbReference type="Proteomes" id="UP000006465">
    <property type="component" value="Chromosome"/>
</dbReference>
<dbReference type="Gene3D" id="2.40.10.10">
    <property type="entry name" value="Trypsin-like serine proteases"/>
    <property type="match status" value="2"/>
</dbReference>
<dbReference type="GO" id="GO:0006508">
    <property type="term" value="P:proteolysis"/>
    <property type="evidence" value="ECO:0007669"/>
    <property type="project" value="UniProtKB-KW"/>
</dbReference>
<dbReference type="InterPro" id="IPR036034">
    <property type="entry name" value="PDZ_sf"/>
</dbReference>
<feature type="compositionally biased region" description="Polar residues" evidence="4">
    <location>
        <begin position="20"/>
        <end position="38"/>
    </location>
</feature>
<evidence type="ECO:0000256" key="5">
    <source>
        <dbReference type="SAM" id="Phobius"/>
    </source>
</evidence>
<gene>
    <name evidence="7" type="ORF">CP258_03465</name>
</gene>
<keyword evidence="3" id="KW-0378">Hydrolase</keyword>
<dbReference type="Pfam" id="PF13365">
    <property type="entry name" value="Trypsin_2"/>
    <property type="match status" value="1"/>
</dbReference>
<dbReference type="PANTHER" id="PTHR43343">
    <property type="entry name" value="PEPTIDASE S12"/>
    <property type="match status" value="1"/>
</dbReference>
<keyword evidence="5" id="KW-0812">Transmembrane</keyword>
<evidence type="ECO:0000256" key="4">
    <source>
        <dbReference type="SAM" id="MobiDB-lite"/>
    </source>
</evidence>
<keyword evidence="5" id="KW-0472">Membrane</keyword>
<evidence type="ECO:0000256" key="3">
    <source>
        <dbReference type="ARBA" id="ARBA00022801"/>
    </source>
</evidence>
<reference evidence="7 8" key="1">
    <citation type="journal article" date="2013" name="J. Biotechnol.">
        <title>Genome sequence of Corynebacterium pseudotuberculosis biovar equi strain 258 and prediction of antigenic targets to improve biotechnological vaccine production.</title>
        <authorList>
            <person name="Soares S.C."/>
            <person name="Trost E."/>
            <person name="Ramos R.T."/>
            <person name="Carneiro A.R."/>
            <person name="Santos A.R."/>
            <person name="Pinto A.C."/>
            <person name="Barbosa E."/>
            <person name="Aburjaile F."/>
            <person name="Ali A."/>
            <person name="Diniz C.A."/>
            <person name="Hassan S.S."/>
            <person name="Fiaux K."/>
            <person name="Guimaraes L.C."/>
            <person name="Bakhtiar S.M."/>
            <person name="Pereira U."/>
            <person name="Almeida S.S."/>
            <person name="Abreu V.A."/>
            <person name="Rocha F.S."/>
            <person name="Dorella F.A."/>
            <person name="Miyoshi A."/>
            <person name="Silva A."/>
            <person name="Azevedo V."/>
            <person name="Tauch A."/>
        </authorList>
    </citation>
    <scope>NUCLEOTIDE SEQUENCE [LARGE SCALE GENOMIC DNA]</scope>
    <source>
        <strain evidence="7 8">258</strain>
    </source>
</reference>
<dbReference type="InterPro" id="IPR009003">
    <property type="entry name" value="Peptidase_S1_PA"/>
</dbReference>
<keyword evidence="5" id="KW-1133">Transmembrane helix</keyword>
<feature type="compositionally biased region" description="Polar residues" evidence="4">
    <location>
        <begin position="1"/>
        <end position="12"/>
    </location>
</feature>
<feature type="compositionally biased region" description="Basic and acidic residues" evidence="4">
    <location>
        <begin position="50"/>
        <end position="62"/>
    </location>
</feature>
<dbReference type="Gene3D" id="2.30.42.10">
    <property type="match status" value="1"/>
</dbReference>
<dbReference type="Pfam" id="PF13180">
    <property type="entry name" value="PDZ_2"/>
    <property type="match status" value="1"/>
</dbReference>
<dbReference type="RefSeq" id="WP_014366725.1">
    <property type="nucleotide sequence ID" value="NC_017945.3"/>
</dbReference>
<proteinExistence type="inferred from homology"/>
<evidence type="ECO:0000313" key="7">
    <source>
        <dbReference type="EMBL" id="AFK16306.2"/>
    </source>
</evidence>
<dbReference type="InterPro" id="IPR001940">
    <property type="entry name" value="Peptidase_S1C"/>
</dbReference>
<feature type="compositionally biased region" description="Polar residues" evidence="4">
    <location>
        <begin position="68"/>
        <end position="80"/>
    </location>
</feature>
<dbReference type="PANTHER" id="PTHR43343:SF3">
    <property type="entry name" value="PROTEASE DO-LIKE 8, CHLOROPLASTIC"/>
    <property type="match status" value="1"/>
</dbReference>
<name>A0AAU8QAT8_CORPS</name>
<keyword evidence="2" id="KW-0645">Protease</keyword>
<feature type="region of interest" description="Disordered" evidence="4">
    <location>
        <begin position="1"/>
        <end position="100"/>
    </location>
</feature>
<dbReference type="SMART" id="SM00228">
    <property type="entry name" value="PDZ"/>
    <property type="match status" value="1"/>
</dbReference>
<feature type="transmembrane region" description="Helical" evidence="5">
    <location>
        <begin position="123"/>
        <end position="147"/>
    </location>
</feature>
<organism evidence="7 8">
    <name type="scientific">Corynebacterium pseudotuberculosis 258</name>
    <dbReference type="NCBI Taxonomy" id="1168865"/>
    <lineage>
        <taxon>Bacteria</taxon>
        <taxon>Bacillati</taxon>
        <taxon>Actinomycetota</taxon>
        <taxon>Actinomycetes</taxon>
        <taxon>Mycobacteriales</taxon>
        <taxon>Corynebacteriaceae</taxon>
        <taxon>Corynebacterium</taxon>
    </lineage>
</organism>
<feature type="domain" description="PDZ" evidence="6">
    <location>
        <begin position="389"/>
        <end position="470"/>
    </location>
</feature>
<sequence>MTNQFGTDNTNNSDRDPRTAMNNSEQNPQTGQNNSYQPNPYIGGNSEKPMPTHETREFDRVHNPYAVNASSTTGGPAVSNTAPEGATGGGAAHSQGFSQGVPQHMLGDEPPVMEQPVKEKKTIGLGAATALALVAAVAAGSITGVYASKVNTGSTKSTVVESLKQPVADTTNKTAPAGSVQSVASQVLPSVVSIMVTSEAGVSEGSGSIISEDGYVMTNNHVVAQANSNRAKVSVTMNDGSTHDAEFVAGDPNTDVAVIKIKGASGLPVMNFGDSSKLQVGQQVVAIGSPLGLSATVTSGIVSALNRPVRAGGSETGQSSLIDAVQTDAAINPGNSGGPLVDSEGKQIGINSVIASLSQRQSQSGAQAGSIGLGFAIPSNFARRVAAQLIETGKATQPMIGIQLVSNARVKGAVIADVTEGAPGSKAGLKPGEIITKINGRVVDSADALIAAVRSSDFGSTVKLTVVDENGENSRSVDVTLTSE</sequence>
<evidence type="ECO:0000256" key="2">
    <source>
        <dbReference type="ARBA" id="ARBA00022670"/>
    </source>
</evidence>
<evidence type="ECO:0000313" key="8">
    <source>
        <dbReference type="Proteomes" id="UP000006465"/>
    </source>
</evidence>
<dbReference type="InterPro" id="IPR043504">
    <property type="entry name" value="Peptidase_S1_PA_chymotrypsin"/>
</dbReference>
<accession>A0AAU8QAT8</accession>
<dbReference type="InterPro" id="IPR001478">
    <property type="entry name" value="PDZ"/>
</dbReference>
<dbReference type="GO" id="GO:0004252">
    <property type="term" value="F:serine-type endopeptidase activity"/>
    <property type="evidence" value="ECO:0007669"/>
    <property type="project" value="InterPro"/>
</dbReference>
<dbReference type="EMBL" id="CP003540">
    <property type="protein sequence ID" value="AFK16306.2"/>
    <property type="molecule type" value="Genomic_DNA"/>
</dbReference>
<dbReference type="InterPro" id="IPR051201">
    <property type="entry name" value="Chloro_Bact_Ser_Proteases"/>
</dbReference>
<dbReference type="SUPFAM" id="SSF50156">
    <property type="entry name" value="PDZ domain-like"/>
    <property type="match status" value="1"/>
</dbReference>
<dbReference type="PRINTS" id="PR00834">
    <property type="entry name" value="PROTEASES2C"/>
</dbReference>
<comment type="similarity">
    <text evidence="1">Belongs to the peptidase S1C family.</text>
</comment>
<dbReference type="KEGG" id="coe:CP258_03465"/>
<protein>
    <submittedName>
        <fullName evidence="7">PDZ domain-containing protein</fullName>
    </submittedName>
</protein>